<sequence>MINYISDKEALQSALAQKGQQSQKTFEVALSTTLDSMSQLATFVANSPDVQRLMNEAERATTENSAGNVIKPDDIRALLYETVSPGWQKMTKEYQVRQLHFHLGPGSNSFLRVHKPEKFGDNMDNLRHLVVDVNRDGQPRQGFELGRVYAGLRGVVPVFSFSDPQKQVGALEVGTSFSPLIESLSSAIGYEIAIVIRKERVDAAVWKPPTEPLTSECGCFVEASSSDNLEDVLAALKNKPEYYPTSGGRTIILKTRSGPISLTEFALRDYIGIRDKHEPPLGRVMIWQPADYALQGLYRDTWVNVVYAIFVFILIELALYFGMHLATGKLEATITSRTRDIRTLNSKLEDLVNKDALTGVYSRRYLMERVQQELNRASRGEHPAVILMLDADHFKQINDNWGHQTGDSVLAKLGSIMMEHARNYDVVGRYGGEEFAILIPGANEKMGYQIAEKLRIRVAEGIKIPGSPDSTITISVGVAGYKKGYRQENWFAAADTALYAAKRAGRNRVVVSEPDGDD</sequence>
<feature type="domain" description="GGDEF" evidence="3">
    <location>
        <begin position="382"/>
        <end position="514"/>
    </location>
</feature>
<reference evidence="4 5" key="1">
    <citation type="submission" date="2021-05" db="EMBL/GenBank/DDBJ databases">
        <title>Draft genomes of bacteria isolated from model marine particles.</title>
        <authorList>
            <person name="Datta M.S."/>
            <person name="Schwartzman J.A."/>
            <person name="Enke T.N."/>
            <person name="Saavedra J."/>
            <person name="Cermak N."/>
            <person name="Cordero O.X."/>
        </authorList>
    </citation>
    <scope>NUCLEOTIDE SEQUENCE [LARGE SCALE GENOMIC DNA]</scope>
    <source>
        <strain evidence="4 5">D2M19</strain>
    </source>
</reference>
<keyword evidence="4" id="KW-0808">Transferase</keyword>
<proteinExistence type="predicted"/>
<evidence type="ECO:0000256" key="2">
    <source>
        <dbReference type="SAM" id="Phobius"/>
    </source>
</evidence>
<protein>
    <recommendedName>
        <fullName evidence="1">diguanylate cyclase</fullName>
        <ecNumber evidence="1">2.7.7.65</ecNumber>
    </recommendedName>
</protein>
<evidence type="ECO:0000313" key="4">
    <source>
        <dbReference type="EMBL" id="MBU2874041.1"/>
    </source>
</evidence>
<name>A0ABS6A7C5_9GAMM</name>
<dbReference type="NCBIfam" id="TIGR00254">
    <property type="entry name" value="GGDEF"/>
    <property type="match status" value="1"/>
</dbReference>
<comment type="caution">
    <text evidence="4">The sequence shown here is derived from an EMBL/GenBank/DDBJ whole genome shotgun (WGS) entry which is preliminary data.</text>
</comment>
<dbReference type="PANTHER" id="PTHR45138:SF9">
    <property type="entry name" value="DIGUANYLATE CYCLASE DGCM-RELATED"/>
    <property type="match status" value="1"/>
</dbReference>
<dbReference type="EMBL" id="JAHKPV010000015">
    <property type="protein sequence ID" value="MBU2874041.1"/>
    <property type="molecule type" value="Genomic_DNA"/>
</dbReference>
<dbReference type="Pfam" id="PF00990">
    <property type="entry name" value="GGDEF"/>
    <property type="match status" value="1"/>
</dbReference>
<evidence type="ECO:0000256" key="1">
    <source>
        <dbReference type="ARBA" id="ARBA00012528"/>
    </source>
</evidence>
<keyword evidence="2" id="KW-0472">Membrane</keyword>
<dbReference type="GO" id="GO:0052621">
    <property type="term" value="F:diguanylate cyclase activity"/>
    <property type="evidence" value="ECO:0007669"/>
    <property type="project" value="UniProtKB-EC"/>
</dbReference>
<dbReference type="InterPro" id="IPR000160">
    <property type="entry name" value="GGDEF_dom"/>
</dbReference>
<feature type="transmembrane region" description="Helical" evidence="2">
    <location>
        <begin position="302"/>
        <end position="321"/>
    </location>
</feature>
<gene>
    <name evidence="4" type="ORF">KO508_08495</name>
</gene>
<dbReference type="SMART" id="SM00267">
    <property type="entry name" value="GGDEF"/>
    <property type="match status" value="1"/>
</dbReference>
<dbReference type="EC" id="2.7.7.65" evidence="1"/>
<dbReference type="CDD" id="cd01949">
    <property type="entry name" value="GGDEF"/>
    <property type="match status" value="1"/>
</dbReference>
<dbReference type="PANTHER" id="PTHR45138">
    <property type="entry name" value="REGULATORY COMPONENTS OF SENSORY TRANSDUCTION SYSTEM"/>
    <property type="match status" value="1"/>
</dbReference>
<evidence type="ECO:0000259" key="3">
    <source>
        <dbReference type="PROSITE" id="PS50887"/>
    </source>
</evidence>
<dbReference type="InterPro" id="IPR029150">
    <property type="entry name" value="dCache_3"/>
</dbReference>
<dbReference type="RefSeq" id="WP_216007897.1">
    <property type="nucleotide sequence ID" value="NZ_JAHKPV010000015.1"/>
</dbReference>
<dbReference type="Pfam" id="PF14827">
    <property type="entry name" value="dCache_3"/>
    <property type="match status" value="1"/>
</dbReference>
<dbReference type="InterPro" id="IPR050469">
    <property type="entry name" value="Diguanylate_Cyclase"/>
</dbReference>
<evidence type="ECO:0000313" key="5">
    <source>
        <dbReference type="Proteomes" id="UP000753376"/>
    </source>
</evidence>
<keyword evidence="2" id="KW-1133">Transmembrane helix</keyword>
<organism evidence="4 5">
    <name type="scientific">Marinobacter salexigens</name>
    <dbReference type="NCBI Taxonomy" id="1925763"/>
    <lineage>
        <taxon>Bacteria</taxon>
        <taxon>Pseudomonadati</taxon>
        <taxon>Pseudomonadota</taxon>
        <taxon>Gammaproteobacteria</taxon>
        <taxon>Pseudomonadales</taxon>
        <taxon>Marinobacteraceae</taxon>
        <taxon>Marinobacter</taxon>
    </lineage>
</organism>
<dbReference type="PROSITE" id="PS50887">
    <property type="entry name" value="GGDEF"/>
    <property type="match status" value="1"/>
</dbReference>
<keyword evidence="5" id="KW-1185">Reference proteome</keyword>
<keyword evidence="4" id="KW-0548">Nucleotidyltransferase</keyword>
<dbReference type="Proteomes" id="UP000753376">
    <property type="component" value="Unassembled WGS sequence"/>
</dbReference>
<accession>A0ABS6A7C5</accession>
<keyword evidence="2" id="KW-0812">Transmembrane</keyword>